<feature type="transmembrane region" description="Helical" evidence="11">
    <location>
        <begin position="386"/>
        <end position="405"/>
    </location>
</feature>
<comment type="subcellular location">
    <subcellularLocation>
        <location evidence="2">Membrane</location>
        <topology evidence="2">Multi-pass membrane protein</topology>
    </subcellularLocation>
</comment>
<keyword evidence="8 11" id="KW-1133">Transmembrane helix</keyword>
<dbReference type="CDD" id="cd23081">
    <property type="entry name" value="cpPDZ_EcRseP-like"/>
    <property type="match status" value="1"/>
</dbReference>
<reference evidence="13" key="1">
    <citation type="submission" date="2019-02" db="EMBL/GenBank/DDBJ databases">
        <authorList>
            <person name="Gruber-Vodicka R. H."/>
            <person name="Seah K. B. B."/>
        </authorList>
    </citation>
    <scope>NUCLEOTIDE SEQUENCE</scope>
    <source>
        <strain evidence="13">BECK_BZ197</strain>
    </source>
</reference>
<evidence type="ECO:0000256" key="11">
    <source>
        <dbReference type="RuleBase" id="RU362031"/>
    </source>
</evidence>
<dbReference type="Pfam" id="PF02163">
    <property type="entry name" value="Peptidase_M50"/>
    <property type="match status" value="1"/>
</dbReference>
<evidence type="ECO:0000256" key="6">
    <source>
        <dbReference type="ARBA" id="ARBA00022801"/>
    </source>
</evidence>
<keyword evidence="7 11" id="KW-0862">Zinc</keyword>
<keyword evidence="10 11" id="KW-0472">Membrane</keyword>
<evidence type="ECO:0000313" key="13">
    <source>
        <dbReference type="EMBL" id="VFK23751.1"/>
    </source>
</evidence>
<dbReference type="GO" id="GO:0016020">
    <property type="term" value="C:membrane"/>
    <property type="evidence" value="ECO:0007669"/>
    <property type="project" value="UniProtKB-SubCell"/>
</dbReference>
<evidence type="ECO:0000256" key="9">
    <source>
        <dbReference type="ARBA" id="ARBA00023049"/>
    </source>
</evidence>
<dbReference type="PANTHER" id="PTHR42837">
    <property type="entry name" value="REGULATOR OF SIGMA-E PROTEASE RSEP"/>
    <property type="match status" value="1"/>
</dbReference>
<keyword evidence="4 13" id="KW-0645">Protease</keyword>
<dbReference type="SMART" id="SM00228">
    <property type="entry name" value="PDZ"/>
    <property type="match status" value="2"/>
</dbReference>
<keyword evidence="5 11" id="KW-0812">Transmembrane</keyword>
<dbReference type="GO" id="GO:0046872">
    <property type="term" value="F:metal ion binding"/>
    <property type="evidence" value="ECO:0007669"/>
    <property type="project" value="UniProtKB-KW"/>
</dbReference>
<organism evidence="13">
    <name type="scientific">Candidatus Kentrum sp. MB</name>
    <dbReference type="NCBI Taxonomy" id="2138164"/>
    <lineage>
        <taxon>Bacteria</taxon>
        <taxon>Pseudomonadati</taxon>
        <taxon>Pseudomonadota</taxon>
        <taxon>Gammaproteobacteria</taxon>
        <taxon>Candidatus Kentrum</taxon>
    </lineage>
</organism>
<evidence type="ECO:0000259" key="12">
    <source>
        <dbReference type="SMART" id="SM00228"/>
    </source>
</evidence>
<evidence type="ECO:0000256" key="3">
    <source>
        <dbReference type="ARBA" id="ARBA00007931"/>
    </source>
</evidence>
<evidence type="ECO:0000256" key="7">
    <source>
        <dbReference type="ARBA" id="ARBA00022833"/>
    </source>
</evidence>
<dbReference type="SUPFAM" id="SSF50156">
    <property type="entry name" value="PDZ domain-like"/>
    <property type="match status" value="2"/>
</dbReference>
<evidence type="ECO:0000256" key="10">
    <source>
        <dbReference type="ARBA" id="ARBA00023136"/>
    </source>
</evidence>
<dbReference type="GO" id="GO:0004222">
    <property type="term" value="F:metalloendopeptidase activity"/>
    <property type="evidence" value="ECO:0007669"/>
    <property type="project" value="InterPro"/>
</dbReference>
<name>A0A450X3D5_9GAMM</name>
<comment type="similarity">
    <text evidence="3 11">Belongs to the peptidase M50B family.</text>
</comment>
<dbReference type="InterPro" id="IPR004387">
    <property type="entry name" value="Pept_M50_Zn"/>
</dbReference>
<keyword evidence="11" id="KW-0479">Metal-binding</keyword>
<gene>
    <name evidence="13" type="ORF">BECKMB1821G_GA0114241_10062</name>
</gene>
<feature type="transmembrane region" description="Helical" evidence="11">
    <location>
        <begin position="432"/>
        <end position="451"/>
    </location>
</feature>
<dbReference type="GO" id="GO:0006508">
    <property type="term" value="P:proteolysis"/>
    <property type="evidence" value="ECO:0007669"/>
    <property type="project" value="UniProtKB-KW"/>
</dbReference>
<dbReference type="EMBL" id="CAADFO010000006">
    <property type="protein sequence ID" value="VFK23751.1"/>
    <property type="molecule type" value="Genomic_DNA"/>
</dbReference>
<dbReference type="EC" id="3.4.24.-" evidence="11"/>
<dbReference type="PANTHER" id="PTHR42837:SF2">
    <property type="entry name" value="MEMBRANE METALLOPROTEASE ARASP2, CHLOROPLASTIC-RELATED"/>
    <property type="match status" value="1"/>
</dbReference>
<dbReference type="NCBIfam" id="TIGR00054">
    <property type="entry name" value="RIP metalloprotease RseP"/>
    <property type="match status" value="1"/>
</dbReference>
<evidence type="ECO:0000256" key="4">
    <source>
        <dbReference type="ARBA" id="ARBA00022670"/>
    </source>
</evidence>
<sequence length="460" mass="50847">MDFFYAILGFTVTIGILVTVHEFGHFWVAQRLGVKVLRFSIGFGKPLWMRKFGPDDTELAIAAIPLGGYVSMLDEREGDVLREELPRAFNRQSLWVRLAIVLAGPFFNLLFAVFIYWAMFMIGIDGIKPFIADVTPQSIAARSDFAPGDVILSVNEQDTRSWEAVMQTVVSTALTEDVIPVIVKRETGLGVQLGLDLTATSLDDMTENGFFRTLGITPPSPPRTTVIERVEPSGAARRAGLKKGDWILSAEGEVFADWNAWRKFIRRHPGQTIEVQIERDGLPMTVTMRPDPVKTDRGTIGFIGALAPYPTQQALEDYRREFYVKEHYSPIAAFGHAIAETGNASLLTVRMLWKIITLQLSVKNLSGPISIAQYAGVAVQTGVSRFLHFLGILSVSIGILNLLPIPVLDGGHAMYYCIEFVKRSPLSEKAQLLGQRIGITVLASLIGLALFNDFTRLFGG</sequence>
<feature type="transmembrane region" description="Helical" evidence="11">
    <location>
        <begin position="6"/>
        <end position="28"/>
    </location>
</feature>
<feature type="domain" description="PDZ" evidence="12">
    <location>
        <begin position="118"/>
        <end position="187"/>
    </location>
</feature>
<feature type="transmembrane region" description="Helical" evidence="11">
    <location>
        <begin position="94"/>
        <end position="119"/>
    </location>
</feature>
<dbReference type="InterPro" id="IPR008915">
    <property type="entry name" value="Peptidase_M50"/>
</dbReference>
<accession>A0A450X3D5</accession>
<dbReference type="Gene3D" id="2.30.42.10">
    <property type="match status" value="2"/>
</dbReference>
<keyword evidence="6 11" id="KW-0378">Hydrolase</keyword>
<evidence type="ECO:0000256" key="5">
    <source>
        <dbReference type="ARBA" id="ARBA00022692"/>
    </source>
</evidence>
<keyword evidence="9 11" id="KW-0482">Metalloprotease</keyword>
<comment type="cofactor">
    <cofactor evidence="1 11">
        <name>Zn(2+)</name>
        <dbReference type="ChEBI" id="CHEBI:29105"/>
    </cofactor>
</comment>
<evidence type="ECO:0000256" key="1">
    <source>
        <dbReference type="ARBA" id="ARBA00001947"/>
    </source>
</evidence>
<protein>
    <recommendedName>
        <fullName evidence="11">Zinc metalloprotease</fullName>
        <ecNumber evidence="11">3.4.24.-</ecNumber>
    </recommendedName>
</protein>
<dbReference type="AlphaFoldDB" id="A0A450X3D5"/>
<evidence type="ECO:0000256" key="8">
    <source>
        <dbReference type="ARBA" id="ARBA00022989"/>
    </source>
</evidence>
<dbReference type="Pfam" id="PF17820">
    <property type="entry name" value="PDZ_6"/>
    <property type="match status" value="1"/>
</dbReference>
<dbReference type="InterPro" id="IPR001478">
    <property type="entry name" value="PDZ"/>
</dbReference>
<dbReference type="CDD" id="cd06163">
    <property type="entry name" value="S2P-M50_PDZ_RseP-like"/>
    <property type="match status" value="1"/>
</dbReference>
<proteinExistence type="inferred from homology"/>
<feature type="domain" description="PDZ" evidence="12">
    <location>
        <begin position="212"/>
        <end position="281"/>
    </location>
</feature>
<dbReference type="InterPro" id="IPR036034">
    <property type="entry name" value="PDZ_sf"/>
</dbReference>
<dbReference type="InterPro" id="IPR041489">
    <property type="entry name" value="PDZ_6"/>
</dbReference>
<evidence type="ECO:0000256" key="2">
    <source>
        <dbReference type="ARBA" id="ARBA00004141"/>
    </source>
</evidence>